<proteinExistence type="predicted"/>
<dbReference type="EMBL" id="CADCTX010000698">
    <property type="protein sequence ID" value="CAA9341806.1"/>
    <property type="molecule type" value="Genomic_DNA"/>
</dbReference>
<organism evidence="2">
    <name type="scientific">uncultured Gemmatimonadaceae bacterium</name>
    <dbReference type="NCBI Taxonomy" id="246130"/>
    <lineage>
        <taxon>Bacteria</taxon>
        <taxon>Pseudomonadati</taxon>
        <taxon>Gemmatimonadota</taxon>
        <taxon>Gemmatimonadia</taxon>
        <taxon>Gemmatimonadales</taxon>
        <taxon>Gemmatimonadaceae</taxon>
        <taxon>environmental samples</taxon>
    </lineage>
</organism>
<sequence length="197" mass="20599">AGARAVTSGGWGGGRRGSAARRVPDGARRRGPAGVGDPGAAGRPRTLGHGRGAARRVHAGGRGPALGAAVQRRRRGRPPRRAPRRAAADARPRGARPAHRARGAEAARARRAVRALDPRAPAARVRAAPRHPPLRQHDLDVAPRRGARLEAPAVLVPRARAPRPGVRGKKGAVVRAYVAPPERTRVICLDELGPLAV</sequence>
<gene>
    <name evidence="2" type="ORF">AVDCRST_MAG40-2432</name>
</gene>
<feature type="non-terminal residue" evidence="2">
    <location>
        <position position="1"/>
    </location>
</feature>
<feature type="compositionally biased region" description="Basic residues" evidence="1">
    <location>
        <begin position="46"/>
        <end position="59"/>
    </location>
</feature>
<feature type="compositionally biased region" description="Basic residues" evidence="1">
    <location>
        <begin position="71"/>
        <end position="84"/>
    </location>
</feature>
<dbReference type="AlphaFoldDB" id="A0A6J4LV94"/>
<evidence type="ECO:0000256" key="1">
    <source>
        <dbReference type="SAM" id="MobiDB-lite"/>
    </source>
</evidence>
<protein>
    <submittedName>
        <fullName evidence="2">Uncharacterized protein</fullName>
    </submittedName>
</protein>
<feature type="region of interest" description="Disordered" evidence="1">
    <location>
        <begin position="1"/>
        <end position="110"/>
    </location>
</feature>
<feature type="non-terminal residue" evidence="2">
    <location>
        <position position="197"/>
    </location>
</feature>
<accession>A0A6J4LV94</accession>
<evidence type="ECO:0000313" key="2">
    <source>
        <dbReference type="EMBL" id="CAA9341806.1"/>
    </source>
</evidence>
<name>A0A6J4LV94_9BACT</name>
<reference evidence="2" key="1">
    <citation type="submission" date="2020-02" db="EMBL/GenBank/DDBJ databases">
        <authorList>
            <person name="Meier V. D."/>
        </authorList>
    </citation>
    <scope>NUCLEOTIDE SEQUENCE</scope>
    <source>
        <strain evidence="2">AVDCRST_MAG40</strain>
    </source>
</reference>